<sequence length="197" mass="22397">MKKWSSALLPLSILLVLVVLTAWLRYVTEFPEVRNDGRNRHDPDYIISGVQGRKLDSSGNLLYTLSADEIRHYPDDDTTDLLKPTLIYLDPKQPPVTIRSGHGQATSQAQRIELWDQVEIYRAANANEGQLVATMSELTVLTEEERAFTKSRVLITQTNSWVQGVGMQVNNQLRTYLLESDVTGQIESHFSRKKAQR</sequence>
<dbReference type="GO" id="GO:0030288">
    <property type="term" value="C:outer membrane-bounded periplasmic space"/>
    <property type="evidence" value="ECO:0007669"/>
    <property type="project" value="TreeGrafter"/>
</dbReference>
<evidence type="ECO:0000256" key="3">
    <source>
        <dbReference type="ARBA" id="ARBA00022692"/>
    </source>
</evidence>
<gene>
    <name evidence="6" type="ORF">AW06_000081</name>
</gene>
<keyword evidence="1" id="KW-1003">Cell membrane</keyword>
<comment type="caution">
    <text evidence="6">The sequence shown here is derived from an EMBL/GenBank/DDBJ whole genome shotgun (WGS) entry which is preliminary data.</text>
</comment>
<keyword evidence="7" id="KW-1185">Reference proteome</keyword>
<evidence type="ECO:0000313" key="7">
    <source>
        <dbReference type="Proteomes" id="UP000021315"/>
    </source>
</evidence>
<dbReference type="AlphaFoldDB" id="A0A080MB55"/>
<dbReference type="NCBIfam" id="TIGR04409">
    <property type="entry name" value="LptC_YrbK"/>
    <property type="match status" value="1"/>
</dbReference>
<dbReference type="GO" id="GO:0017089">
    <property type="term" value="F:glycolipid transfer activity"/>
    <property type="evidence" value="ECO:0007669"/>
    <property type="project" value="TreeGrafter"/>
</dbReference>
<proteinExistence type="predicted"/>
<organism evidence="6 7">
    <name type="scientific">Candidatus Accumulibacter cognatus</name>
    <dbReference type="NCBI Taxonomy" id="2954383"/>
    <lineage>
        <taxon>Bacteria</taxon>
        <taxon>Pseudomonadati</taxon>
        <taxon>Pseudomonadota</taxon>
        <taxon>Betaproteobacteria</taxon>
        <taxon>Candidatus Accumulibacter</taxon>
    </lineage>
</organism>
<evidence type="ECO:0000256" key="4">
    <source>
        <dbReference type="ARBA" id="ARBA00022989"/>
    </source>
</evidence>
<dbReference type="Pfam" id="PF06835">
    <property type="entry name" value="LptC"/>
    <property type="match status" value="1"/>
</dbReference>
<name>A0A080MB55_9PROT</name>
<dbReference type="InterPro" id="IPR010664">
    <property type="entry name" value="LipoPS_assembly_LptC-rel"/>
</dbReference>
<evidence type="ECO:0000256" key="1">
    <source>
        <dbReference type="ARBA" id="ARBA00022475"/>
    </source>
</evidence>
<dbReference type="Gene3D" id="2.60.450.10">
    <property type="entry name" value="Lipopolysaccharide (LPS) transport protein A like domain"/>
    <property type="match status" value="1"/>
</dbReference>
<protein>
    <submittedName>
        <fullName evidence="6">Lipopolysaccharide exporter periplasmic protein</fullName>
    </submittedName>
</protein>
<dbReference type="RefSeq" id="WP_034943814.1">
    <property type="nucleotide sequence ID" value="NZ_JDST02000003.1"/>
</dbReference>
<dbReference type="PANTHER" id="PTHR37481:SF1">
    <property type="entry name" value="LIPOPOLYSACCHARIDE EXPORT SYSTEM PROTEIN LPTC"/>
    <property type="match status" value="1"/>
</dbReference>
<evidence type="ECO:0000256" key="2">
    <source>
        <dbReference type="ARBA" id="ARBA00022519"/>
    </source>
</evidence>
<dbReference type="STRING" id="1453999.AW06_000081"/>
<dbReference type="InterPro" id="IPR026265">
    <property type="entry name" value="LptC"/>
</dbReference>
<reference evidence="6" key="1">
    <citation type="submission" date="2014-02" db="EMBL/GenBank/DDBJ databases">
        <title>Expanding our view of genomic diversity in Candidatus Accumulibacter clades.</title>
        <authorList>
            <person name="Skennerton C.T."/>
            <person name="Barr J.J."/>
            <person name="Slater F.R."/>
            <person name="Bond P.L."/>
            <person name="Tyson G.W."/>
        </authorList>
    </citation>
    <scope>NUCLEOTIDE SEQUENCE [LARGE SCALE GENOMIC DNA]</scope>
</reference>
<dbReference type="PANTHER" id="PTHR37481">
    <property type="entry name" value="LIPOPOLYSACCHARIDE EXPORT SYSTEM PROTEIN LPTC"/>
    <property type="match status" value="1"/>
</dbReference>
<dbReference type="Proteomes" id="UP000021315">
    <property type="component" value="Unassembled WGS sequence"/>
</dbReference>
<accession>A0A080MB55</accession>
<keyword evidence="5" id="KW-0472">Membrane</keyword>
<dbReference type="GO" id="GO:0015221">
    <property type="term" value="F:lipopolysaccharide transmembrane transporter activity"/>
    <property type="evidence" value="ECO:0007669"/>
    <property type="project" value="InterPro"/>
</dbReference>
<evidence type="ECO:0000313" key="6">
    <source>
        <dbReference type="EMBL" id="KFB78468.1"/>
    </source>
</evidence>
<keyword evidence="2" id="KW-0997">Cell inner membrane</keyword>
<dbReference type="GO" id="GO:0005886">
    <property type="term" value="C:plasma membrane"/>
    <property type="evidence" value="ECO:0007669"/>
    <property type="project" value="InterPro"/>
</dbReference>
<dbReference type="InterPro" id="IPR052363">
    <property type="entry name" value="LPS_export_LptC"/>
</dbReference>
<evidence type="ECO:0000256" key="5">
    <source>
        <dbReference type="ARBA" id="ARBA00023136"/>
    </source>
</evidence>
<keyword evidence="3" id="KW-0812">Transmembrane</keyword>
<dbReference type="EMBL" id="JDST02000003">
    <property type="protein sequence ID" value="KFB78468.1"/>
    <property type="molecule type" value="Genomic_DNA"/>
</dbReference>
<keyword evidence="4" id="KW-1133">Transmembrane helix</keyword>